<dbReference type="InterPro" id="IPR046349">
    <property type="entry name" value="C1-like_sf"/>
</dbReference>
<dbReference type="SMART" id="SM00742">
    <property type="entry name" value="Hr1"/>
    <property type="match status" value="2"/>
</dbReference>
<dbReference type="InterPro" id="IPR000719">
    <property type="entry name" value="Prot_kinase_dom"/>
</dbReference>
<dbReference type="GO" id="GO:0007165">
    <property type="term" value="P:signal transduction"/>
    <property type="evidence" value="ECO:0007669"/>
    <property type="project" value="InterPro"/>
</dbReference>
<dbReference type="PROSITE" id="PS51285">
    <property type="entry name" value="AGC_KINASE_CTER"/>
    <property type="match status" value="1"/>
</dbReference>
<gene>
    <name evidence="21" type="ORF">G6F51_005515</name>
</gene>
<dbReference type="PROSITE" id="PS50081">
    <property type="entry name" value="ZF_DAG_PE_2"/>
    <property type="match status" value="2"/>
</dbReference>
<dbReference type="GO" id="GO:0004697">
    <property type="term" value="F:diacylglycerol-dependent serine/threonine kinase activity"/>
    <property type="evidence" value="ECO:0007669"/>
    <property type="project" value="UniProtKB-EC"/>
</dbReference>
<dbReference type="Proteomes" id="UP000717996">
    <property type="component" value="Unassembled WGS sequence"/>
</dbReference>
<dbReference type="SUPFAM" id="SSF46585">
    <property type="entry name" value="HR1 repeat"/>
    <property type="match status" value="1"/>
</dbReference>
<evidence type="ECO:0000259" key="19">
    <source>
        <dbReference type="PROSITE" id="PS51285"/>
    </source>
</evidence>
<name>A0A9P6YD26_RHIOR</name>
<dbReference type="Pfam" id="PF13358">
    <property type="entry name" value="DDE_3"/>
    <property type="match status" value="1"/>
</dbReference>
<dbReference type="SMART" id="SM00109">
    <property type="entry name" value="C1"/>
    <property type="match status" value="2"/>
</dbReference>
<keyword evidence="14" id="KW-0175">Coiled coil</keyword>
<keyword evidence="10" id="KW-0862">Zinc</keyword>
<evidence type="ECO:0000259" key="18">
    <source>
        <dbReference type="PROSITE" id="PS50081"/>
    </source>
</evidence>
<protein>
    <recommendedName>
        <fullName evidence="2">protein kinase C</fullName>
        <ecNumber evidence="2">2.7.11.13</ecNumber>
    </recommendedName>
</protein>
<evidence type="ECO:0000256" key="8">
    <source>
        <dbReference type="ARBA" id="ARBA00022771"/>
    </source>
</evidence>
<evidence type="ECO:0000256" key="3">
    <source>
        <dbReference type="ARBA" id="ARBA00022527"/>
    </source>
</evidence>
<dbReference type="Gene3D" id="3.30.200.20">
    <property type="entry name" value="Phosphorylase Kinase, domain 1"/>
    <property type="match status" value="1"/>
</dbReference>
<feature type="domain" description="Protein kinase" evidence="17">
    <location>
        <begin position="1476"/>
        <end position="1735"/>
    </location>
</feature>
<evidence type="ECO:0000256" key="5">
    <source>
        <dbReference type="ARBA" id="ARBA00022679"/>
    </source>
</evidence>
<evidence type="ECO:0000256" key="2">
    <source>
        <dbReference type="ARBA" id="ARBA00012429"/>
    </source>
</evidence>
<evidence type="ECO:0000256" key="7">
    <source>
        <dbReference type="ARBA" id="ARBA00022741"/>
    </source>
</evidence>
<feature type="domain" description="C2" evidence="16">
    <location>
        <begin position="1028"/>
        <end position="1143"/>
    </location>
</feature>
<comment type="catalytic activity">
    <reaction evidence="12">
        <text>L-threonyl-[protein] + ATP = O-phospho-L-threonyl-[protein] + ADP + H(+)</text>
        <dbReference type="Rhea" id="RHEA:46608"/>
        <dbReference type="Rhea" id="RHEA-COMP:11060"/>
        <dbReference type="Rhea" id="RHEA-COMP:11605"/>
        <dbReference type="ChEBI" id="CHEBI:15378"/>
        <dbReference type="ChEBI" id="CHEBI:30013"/>
        <dbReference type="ChEBI" id="CHEBI:30616"/>
        <dbReference type="ChEBI" id="CHEBI:61977"/>
        <dbReference type="ChEBI" id="CHEBI:456216"/>
        <dbReference type="EC" id="2.7.11.13"/>
    </reaction>
</comment>
<dbReference type="PROSITE" id="PS00479">
    <property type="entry name" value="ZF_DAG_PE_1"/>
    <property type="match status" value="1"/>
</dbReference>
<dbReference type="PANTHER" id="PTHR24351">
    <property type="entry name" value="RIBOSOMAL PROTEIN S6 KINASE"/>
    <property type="match status" value="1"/>
</dbReference>
<dbReference type="EC" id="2.7.11.13" evidence="2"/>
<dbReference type="GO" id="GO:0005524">
    <property type="term" value="F:ATP binding"/>
    <property type="evidence" value="ECO:0007669"/>
    <property type="project" value="UniProtKB-UniRule"/>
</dbReference>
<accession>A0A9P6YD26</accession>
<dbReference type="CDD" id="cd05570">
    <property type="entry name" value="STKc_PKC"/>
    <property type="match status" value="1"/>
</dbReference>
<dbReference type="PROSITE" id="PS00108">
    <property type="entry name" value="PROTEIN_KINASE_ST"/>
    <property type="match status" value="1"/>
</dbReference>
<dbReference type="Pfam" id="PF00433">
    <property type="entry name" value="Pkinase_C"/>
    <property type="match status" value="1"/>
</dbReference>
<dbReference type="SUPFAM" id="SSF56112">
    <property type="entry name" value="Protein kinase-like (PK-like)"/>
    <property type="match status" value="1"/>
</dbReference>
<dbReference type="InterPro" id="IPR036274">
    <property type="entry name" value="HR1_rpt_sf"/>
</dbReference>
<dbReference type="InterPro" id="IPR017892">
    <property type="entry name" value="Pkinase_C"/>
</dbReference>
<keyword evidence="8" id="KW-0863">Zinc-finger</keyword>
<dbReference type="GO" id="GO:0008270">
    <property type="term" value="F:zinc ion binding"/>
    <property type="evidence" value="ECO:0007669"/>
    <property type="project" value="UniProtKB-KW"/>
</dbReference>
<feature type="domain" description="REM-1" evidence="20">
    <location>
        <begin position="940"/>
        <end position="1020"/>
    </location>
</feature>
<dbReference type="Gene3D" id="3.30.60.20">
    <property type="match status" value="2"/>
</dbReference>
<dbReference type="PROSITE" id="PS00107">
    <property type="entry name" value="PROTEIN_KINASE_ATP"/>
    <property type="match status" value="1"/>
</dbReference>
<evidence type="ECO:0000259" key="20">
    <source>
        <dbReference type="PROSITE" id="PS51860"/>
    </source>
</evidence>
<dbReference type="PROSITE" id="PS51860">
    <property type="entry name" value="REM_1"/>
    <property type="match status" value="1"/>
</dbReference>
<keyword evidence="11 15" id="KW-0067">ATP-binding</keyword>
<dbReference type="SMART" id="SM00220">
    <property type="entry name" value="S_TKc"/>
    <property type="match status" value="1"/>
</dbReference>
<dbReference type="FunFam" id="1.10.510.10:FF:000210">
    <property type="entry name" value="Non-specific serine/threonine protein kinase"/>
    <property type="match status" value="1"/>
</dbReference>
<dbReference type="CDD" id="cd20822">
    <property type="entry name" value="C1_ScPKC1-like_rpt1"/>
    <property type="match status" value="1"/>
</dbReference>
<dbReference type="Gene3D" id="3.30.420.10">
    <property type="entry name" value="Ribonuclease H-like superfamily/Ribonuclease H"/>
    <property type="match status" value="1"/>
</dbReference>
<dbReference type="FunFam" id="3.30.200.20:FF:000103">
    <property type="entry name" value="Protein kinase C"/>
    <property type="match status" value="1"/>
</dbReference>
<evidence type="ECO:0000256" key="13">
    <source>
        <dbReference type="ARBA" id="ARBA00047470"/>
    </source>
</evidence>
<keyword evidence="3" id="KW-0723">Serine/threonine-protein kinase</keyword>
<feature type="domain" description="Phorbol-ester/DAG-type" evidence="18">
    <location>
        <begin position="1299"/>
        <end position="1350"/>
    </location>
</feature>
<evidence type="ECO:0000256" key="15">
    <source>
        <dbReference type="PROSITE-ProRule" id="PRU10141"/>
    </source>
</evidence>
<dbReference type="InterPro" id="IPR038717">
    <property type="entry name" value="Tc1-like_DDE_dom"/>
</dbReference>
<evidence type="ECO:0000256" key="9">
    <source>
        <dbReference type="ARBA" id="ARBA00022777"/>
    </source>
</evidence>
<dbReference type="Gene3D" id="1.10.287.160">
    <property type="entry name" value="HR1 repeat"/>
    <property type="match status" value="1"/>
</dbReference>
<reference evidence="21" key="1">
    <citation type="journal article" date="2020" name="Microb. Genom.">
        <title>Genetic diversity of clinical and environmental Mucorales isolates obtained from an investigation of mucormycosis cases among solid organ transplant recipients.</title>
        <authorList>
            <person name="Nguyen M.H."/>
            <person name="Kaul D."/>
            <person name="Muto C."/>
            <person name="Cheng S.J."/>
            <person name="Richter R.A."/>
            <person name="Bruno V.M."/>
            <person name="Liu G."/>
            <person name="Beyhan S."/>
            <person name="Sundermann A.J."/>
            <person name="Mounaud S."/>
            <person name="Pasculle A.W."/>
            <person name="Nierman W.C."/>
            <person name="Driscoll E."/>
            <person name="Cumbie R."/>
            <person name="Clancy C.J."/>
            <person name="Dupont C.L."/>
        </authorList>
    </citation>
    <scope>NUCLEOTIDE SEQUENCE</scope>
    <source>
        <strain evidence="21">GL16</strain>
    </source>
</reference>
<dbReference type="Pfam" id="PF00069">
    <property type="entry name" value="Pkinase"/>
    <property type="match status" value="1"/>
</dbReference>
<keyword evidence="6" id="KW-0479">Metal-binding</keyword>
<dbReference type="InterPro" id="IPR011072">
    <property type="entry name" value="HR1_rho-bd"/>
</dbReference>
<dbReference type="PROSITE" id="PS50011">
    <property type="entry name" value="PROTEIN_KINASE_DOM"/>
    <property type="match status" value="1"/>
</dbReference>
<evidence type="ECO:0000256" key="4">
    <source>
        <dbReference type="ARBA" id="ARBA00022553"/>
    </source>
</evidence>
<evidence type="ECO:0000313" key="22">
    <source>
        <dbReference type="Proteomes" id="UP000717996"/>
    </source>
</evidence>
<evidence type="ECO:0000256" key="10">
    <source>
        <dbReference type="ARBA" id="ARBA00022833"/>
    </source>
</evidence>
<dbReference type="CDD" id="cd20823">
    <property type="entry name" value="C1_ScPKC1-like_rpt2"/>
    <property type="match status" value="1"/>
</dbReference>
<dbReference type="SMART" id="SM00133">
    <property type="entry name" value="S_TK_X"/>
    <property type="match status" value="1"/>
</dbReference>
<evidence type="ECO:0000256" key="1">
    <source>
        <dbReference type="ARBA" id="ARBA00005490"/>
    </source>
</evidence>
<dbReference type="SMART" id="SM00239">
    <property type="entry name" value="C2"/>
    <property type="match status" value="1"/>
</dbReference>
<evidence type="ECO:0000256" key="12">
    <source>
        <dbReference type="ARBA" id="ARBA00047272"/>
    </source>
</evidence>
<dbReference type="GO" id="GO:0003676">
    <property type="term" value="F:nucleic acid binding"/>
    <property type="evidence" value="ECO:0007669"/>
    <property type="project" value="InterPro"/>
</dbReference>
<evidence type="ECO:0000259" key="16">
    <source>
        <dbReference type="PROSITE" id="PS50004"/>
    </source>
</evidence>
<evidence type="ECO:0000259" key="17">
    <source>
        <dbReference type="PROSITE" id="PS50011"/>
    </source>
</evidence>
<dbReference type="InterPro" id="IPR011009">
    <property type="entry name" value="Kinase-like_dom_sf"/>
</dbReference>
<keyword evidence="9" id="KW-0418">Kinase</keyword>
<dbReference type="InterPro" id="IPR000008">
    <property type="entry name" value="C2_dom"/>
</dbReference>
<evidence type="ECO:0000256" key="6">
    <source>
        <dbReference type="ARBA" id="ARBA00022723"/>
    </source>
</evidence>
<sequence length="1804" mass="206851">MFPHRPLSAGIDLLLDQNATGQLNEIELDEWAMKKFNLDQPLAQQTVSNILNNAKMLYSNNNVVNNGKSLTTTRYLQLDDEVVKFVADMNNNNLPVNRDSILRYRIGVKCKPMHGESASVDISSENIQNELRKIKELLGPYDPVVVFMLVTSAEDTVTAYSQAVSQTIQANVQQFSSPISSTSSSIKSCSATSSSSSSVQKRARYTIHDFLADNESYIMAFGKLDKYIVNYTDVVLEFKKFQRYSIEYIKSVNYFDQNYDIHRMLAFSNIILIDKTTNPRLLPDIVPKETYRLMTQDFIQNHMLSIKFNEKLYKRVKNMLEKYFAYETNDESDEDIREKNNESRIKLLKLARKANKYEKSAIEVIVSLITSLTNNKLNRVSELHLSSSYIHTMISSTFGSSNVIPHCSNLLPHEQTETKSKERQDYVCDKYKNHEYDYSTLYGEIKTNENTNNAFENRCKTGHLPEPAYDYFSFAELCDQSKAVTNLYYSTLMNNLIKEHPTNQEAISALNIFNKRRNNDSLRLEKRRMETVLQLNDDPCAEIEAISKKHRRNVPNENQEVAFKEIIKVTQNISNEATTEDAVNSLTQSFADIQIKKTRVSEFIKDECNLSIKVISKHPTARNSPAVIEKRAVWVKEWLEKRMIYLQNCVFLDESGFDINMTRERAWSTREEPAVVETPSGRATSHTVLGAISSVGVAPGDKLSMPNGTTGAHYMHFITDTMNIMYTFPDMQGFHIVMDNAPIHVPIYLPPYSPELNPIEVFWSIVKSKVKRHALKDTETLTSRIIESCEEVSLQHLQNCIQHSELESRIKEVQSKIEQNTHLKKKAIELRKILKDRNAQLQCDTQIRECQRYIDYFTEELRRLRIRGSRASFNSSYFSDSAPLSEGSTILLQQPLTSSPIQSLDSPSVSALGEVVLEEEKNEEEEEDSCKRYTNLDLLEADTPINRAKVSLKLHELEYKVDVEKKVQEGIRNLYQLLDKTVSTADRRRKTELHEKQLECQEKMALLNNAVKKYKDLYLGEDEEVIEPFESRTVGLLPGARKPVTGKLQLKIVEAHELAHAPTRLFRDPQTAVMVKIDGNIQFRTRPSKNDKWTDSFEMYVDKATEVELLVYDQSGDRTLPIGLLWLKISDITESLRKRKLEAEQADPNWVPAEIAQKHDDTESVIQQKNNISKSKNVSDSNILAWFDVEPIGRILLEINFVRENVKRRPMDKLGRAGAVRERKGEVHEMNGHQFVDRRFYHIMKCALCGDFMAKLTYQCEDCGLACHKKCYSHVVTRCKSRSTSRLDRDEDELKHHIPHRFESLTIILGANWCCHCGFMLPLGFRGAQKCIECGVVCHTKCTSLVPDFCGMTMEQANLMLSEVKAANNRRRTFHSEELHQSASDNHQKPLFSSPFFNTQASQQTSENISLQPSLSTPVIHKLNALSTRPSSLVYDSNSFQHISHLFGSQNTISEKSSMHFTTPVQVNRKVGLDDFNLLAVLGKGNFGKVMLAEEKYTSELYAIKILKKRFVLDNDEVESTRSEKRIFLTANEERHPFLVNLHSTFQTETRIYYVMEYVSGGDLMLHIQREQFSEARAKFYACEVLLALEYFHKHGIIYRDLKLDNIMLCLDGHIKLADYGLCKENMWGNNTTNTFCGTPEFMAPEILLENRYGRAVDWWAFGVLLYEMLLGQSPFKGEDEDEIFDAVLEDNILYPINLSKNSVAICEALLERNPQRRLGGGKGDAQEVKNHLFFTGVNWEDMLAKRVPPPFLPTVSGRADTSNFDEEFTREIPILTPVNAMLTSEEQQNFANFSYVANWAVEK</sequence>
<comment type="caution">
    <text evidence="21">The sequence shown here is derived from an EMBL/GenBank/DDBJ whole genome shotgun (WGS) entry which is preliminary data.</text>
</comment>
<dbReference type="SUPFAM" id="SSF57889">
    <property type="entry name" value="Cysteine-rich domain"/>
    <property type="match status" value="2"/>
</dbReference>
<dbReference type="InterPro" id="IPR002219">
    <property type="entry name" value="PKC_DAG/PE"/>
</dbReference>
<dbReference type="PROSITE" id="PS50004">
    <property type="entry name" value="C2"/>
    <property type="match status" value="1"/>
</dbReference>
<feature type="domain" description="AGC-kinase C-terminal" evidence="19">
    <location>
        <begin position="1736"/>
        <end position="1804"/>
    </location>
</feature>
<keyword evidence="7 15" id="KW-0547">Nucleotide-binding</keyword>
<keyword evidence="5" id="KW-0808">Transferase</keyword>
<proteinExistence type="inferred from homology"/>
<comment type="similarity">
    <text evidence="1">Belongs to the protein kinase superfamily. AGC Ser/Thr protein kinase family. PKC subfamily.</text>
</comment>
<dbReference type="InterPro" id="IPR008271">
    <property type="entry name" value="Ser/Thr_kinase_AS"/>
</dbReference>
<dbReference type="SUPFAM" id="SSF49562">
    <property type="entry name" value="C2 domain (Calcium/lipid-binding domain, CaLB)"/>
    <property type="match status" value="1"/>
</dbReference>
<feature type="binding site" evidence="15">
    <location>
        <position position="1505"/>
    </location>
    <ligand>
        <name>ATP</name>
        <dbReference type="ChEBI" id="CHEBI:30616"/>
    </ligand>
</feature>
<organism evidence="21 22">
    <name type="scientific">Rhizopus oryzae</name>
    <name type="common">Mucormycosis agent</name>
    <name type="synonym">Rhizopus arrhizus var. delemar</name>
    <dbReference type="NCBI Taxonomy" id="64495"/>
    <lineage>
        <taxon>Eukaryota</taxon>
        <taxon>Fungi</taxon>
        <taxon>Fungi incertae sedis</taxon>
        <taxon>Mucoromycota</taxon>
        <taxon>Mucoromycotina</taxon>
        <taxon>Mucoromycetes</taxon>
        <taxon>Mucorales</taxon>
        <taxon>Mucorineae</taxon>
        <taxon>Rhizopodaceae</taxon>
        <taxon>Rhizopus</taxon>
    </lineage>
</organism>
<dbReference type="InterPro" id="IPR035892">
    <property type="entry name" value="C2_domain_sf"/>
</dbReference>
<dbReference type="InterPro" id="IPR000961">
    <property type="entry name" value="AGC-kinase_C"/>
</dbReference>
<dbReference type="Gene3D" id="1.10.510.10">
    <property type="entry name" value="Transferase(Phosphotransferase) domain 1"/>
    <property type="match status" value="1"/>
</dbReference>
<comment type="catalytic activity">
    <reaction evidence="13">
        <text>L-seryl-[protein] + ATP = O-phospho-L-seryl-[protein] + ADP + H(+)</text>
        <dbReference type="Rhea" id="RHEA:17989"/>
        <dbReference type="Rhea" id="RHEA-COMP:9863"/>
        <dbReference type="Rhea" id="RHEA-COMP:11604"/>
        <dbReference type="ChEBI" id="CHEBI:15378"/>
        <dbReference type="ChEBI" id="CHEBI:29999"/>
        <dbReference type="ChEBI" id="CHEBI:30616"/>
        <dbReference type="ChEBI" id="CHEBI:83421"/>
        <dbReference type="ChEBI" id="CHEBI:456216"/>
        <dbReference type="EC" id="2.7.11.13"/>
    </reaction>
</comment>
<feature type="domain" description="Phorbol-ester/DAG-type" evidence="18">
    <location>
        <begin position="1232"/>
        <end position="1279"/>
    </location>
</feature>
<dbReference type="Pfam" id="PF00130">
    <property type="entry name" value="C1_1"/>
    <property type="match status" value="2"/>
</dbReference>
<dbReference type="InterPro" id="IPR036397">
    <property type="entry name" value="RNaseH_sf"/>
</dbReference>
<evidence type="ECO:0000256" key="11">
    <source>
        <dbReference type="ARBA" id="ARBA00022840"/>
    </source>
</evidence>
<evidence type="ECO:0000256" key="14">
    <source>
        <dbReference type="PROSITE-ProRule" id="PRU01207"/>
    </source>
</evidence>
<dbReference type="InterPro" id="IPR017441">
    <property type="entry name" value="Protein_kinase_ATP_BS"/>
</dbReference>
<dbReference type="EMBL" id="JAANIT010000681">
    <property type="protein sequence ID" value="KAG1545358.1"/>
    <property type="molecule type" value="Genomic_DNA"/>
</dbReference>
<evidence type="ECO:0000313" key="21">
    <source>
        <dbReference type="EMBL" id="KAG1545358.1"/>
    </source>
</evidence>
<keyword evidence="4" id="KW-0597">Phosphoprotein</keyword>